<name>A0A9P0VWL3_9ASCO</name>
<gene>
    <name evidence="2" type="ORF">CLIB1423_01S12288</name>
</gene>
<dbReference type="AlphaFoldDB" id="A0A9P0VWL3"/>
<evidence type="ECO:0000313" key="3">
    <source>
        <dbReference type="Proteomes" id="UP000837801"/>
    </source>
</evidence>
<comment type="caution">
    <text evidence="2">The sequence shown here is derived from an EMBL/GenBank/DDBJ whole genome shotgun (WGS) entry which is preliminary data.</text>
</comment>
<dbReference type="Proteomes" id="UP000837801">
    <property type="component" value="Unassembled WGS sequence"/>
</dbReference>
<reference evidence="2" key="1">
    <citation type="submission" date="2022-03" db="EMBL/GenBank/DDBJ databases">
        <authorList>
            <person name="Legras J.-L."/>
            <person name="Devillers H."/>
            <person name="Grondin C."/>
        </authorList>
    </citation>
    <scope>NUCLEOTIDE SEQUENCE</scope>
    <source>
        <strain evidence="2">CLIB 1423</strain>
    </source>
</reference>
<dbReference type="EMBL" id="CAKXYY010000001">
    <property type="protein sequence ID" value="CAH2350534.1"/>
    <property type="molecule type" value="Genomic_DNA"/>
</dbReference>
<keyword evidence="3" id="KW-1185">Reference proteome</keyword>
<evidence type="ECO:0000256" key="1">
    <source>
        <dbReference type="SAM" id="Phobius"/>
    </source>
</evidence>
<organism evidence="2 3">
    <name type="scientific">[Candida] railenensis</name>
    <dbReference type="NCBI Taxonomy" id="45579"/>
    <lineage>
        <taxon>Eukaryota</taxon>
        <taxon>Fungi</taxon>
        <taxon>Dikarya</taxon>
        <taxon>Ascomycota</taxon>
        <taxon>Saccharomycotina</taxon>
        <taxon>Pichiomycetes</taxon>
        <taxon>Debaryomycetaceae</taxon>
        <taxon>Kurtzmaniella</taxon>
    </lineage>
</organism>
<proteinExistence type="predicted"/>
<keyword evidence="1" id="KW-1133">Transmembrane helix</keyword>
<accession>A0A9P0VWL3</accession>
<feature type="transmembrane region" description="Helical" evidence="1">
    <location>
        <begin position="81"/>
        <end position="100"/>
    </location>
</feature>
<evidence type="ECO:0000313" key="2">
    <source>
        <dbReference type="EMBL" id="CAH2350534.1"/>
    </source>
</evidence>
<sequence>MGSCLCVITQTLKTGVYDPFLEPGYRWVDCLGRTRSQSRTLQKTHYRAENSDLLTFPAPNYFAPIRLCLFPLLCLFSSPSFHSHSFFFGCFSFFALSSFFTSHAKFSDRKIQILKGSAP</sequence>
<keyword evidence="1" id="KW-0472">Membrane</keyword>
<protein>
    <submittedName>
        <fullName evidence="2">Uncharacterized protein</fullName>
    </submittedName>
</protein>
<keyword evidence="1" id="KW-0812">Transmembrane</keyword>